<evidence type="ECO:0000313" key="2">
    <source>
        <dbReference type="Proteomes" id="UP000611723"/>
    </source>
</evidence>
<comment type="caution">
    <text evidence="1">The sequence shown here is derived from an EMBL/GenBank/DDBJ whole genome shotgun (WGS) entry which is preliminary data.</text>
</comment>
<name>A0A935C697_9BACT</name>
<sequence length="181" mass="21205">MINTKEQYKQQKKSENLLLGYKGEITDNLTSSLLSLAESKLAMVEYNSRLKKKVFHILVEVLQNIYHNYNDMLKAPDNYQEVFLMIVREDKSYNIVAGNYMQQAHIQKLKQRIDQVNAMDPESLRAKYRIKLDEGEFTEIGRAGLGIMDMVRKSGQPLEYDFLSVDKEYSFFSLKINIQYK</sequence>
<dbReference type="EMBL" id="JAEQBW010000001">
    <property type="protein sequence ID" value="MBK6264250.1"/>
    <property type="molecule type" value="Genomic_DNA"/>
</dbReference>
<gene>
    <name evidence="1" type="ORF">JKA74_04315</name>
</gene>
<keyword evidence="2" id="KW-1185">Reference proteome</keyword>
<dbReference type="Pfam" id="PF19788">
    <property type="entry name" value="DUF6272"/>
    <property type="match status" value="1"/>
</dbReference>
<dbReference type="Proteomes" id="UP000611723">
    <property type="component" value="Unassembled WGS sequence"/>
</dbReference>
<dbReference type="NCBIfam" id="NF038262">
    <property type="entry name" value="SiaB_fam_kinase"/>
    <property type="match status" value="1"/>
</dbReference>
<dbReference type="AlphaFoldDB" id="A0A935C697"/>
<organism evidence="1 2">
    <name type="scientific">Marivirga aurantiaca</name>
    <dbReference type="NCBI Taxonomy" id="2802615"/>
    <lineage>
        <taxon>Bacteria</taxon>
        <taxon>Pseudomonadati</taxon>
        <taxon>Bacteroidota</taxon>
        <taxon>Cytophagia</taxon>
        <taxon>Cytophagales</taxon>
        <taxon>Marivirgaceae</taxon>
        <taxon>Marivirga</taxon>
    </lineage>
</organism>
<dbReference type="InterPro" id="IPR046239">
    <property type="entry name" value="DUF6272"/>
</dbReference>
<dbReference type="RefSeq" id="WP_201429918.1">
    <property type="nucleotide sequence ID" value="NZ_JAEQBW010000001.1"/>
</dbReference>
<protein>
    <submittedName>
        <fullName evidence="1">Uncharacterized protein</fullName>
    </submittedName>
</protein>
<proteinExistence type="predicted"/>
<evidence type="ECO:0000313" key="1">
    <source>
        <dbReference type="EMBL" id="MBK6264250.1"/>
    </source>
</evidence>
<accession>A0A935C697</accession>
<reference evidence="1" key="1">
    <citation type="submission" date="2021-01" db="EMBL/GenBank/DDBJ databases">
        <title>Marivirga aurantiaca sp. nov., isolated from intertidal surface sediments.</title>
        <authorList>
            <person name="Zhang M."/>
        </authorList>
    </citation>
    <scope>NUCLEOTIDE SEQUENCE</scope>
    <source>
        <strain evidence="1">S37H4</strain>
    </source>
</reference>